<organism evidence="1 2">
    <name type="scientific">Hymenobacter aerilatus</name>
    <dbReference type="NCBI Taxonomy" id="2932251"/>
    <lineage>
        <taxon>Bacteria</taxon>
        <taxon>Pseudomonadati</taxon>
        <taxon>Bacteroidota</taxon>
        <taxon>Cytophagia</taxon>
        <taxon>Cytophagales</taxon>
        <taxon>Hymenobacteraceae</taxon>
        <taxon>Hymenobacter</taxon>
    </lineage>
</organism>
<dbReference type="Proteomes" id="UP000829925">
    <property type="component" value="Chromosome"/>
</dbReference>
<dbReference type="SUPFAM" id="SSF46458">
    <property type="entry name" value="Globin-like"/>
    <property type="match status" value="1"/>
</dbReference>
<dbReference type="InterPro" id="IPR009050">
    <property type="entry name" value="Globin-like_sf"/>
</dbReference>
<accession>A0A8T9SVB4</accession>
<dbReference type="CDD" id="cd08916">
    <property type="entry name" value="TrHb3_P"/>
    <property type="match status" value="1"/>
</dbReference>
<protein>
    <submittedName>
        <fullName evidence="1">Group III truncated hemoglobin</fullName>
    </submittedName>
</protein>
<dbReference type="KEGG" id="haei:MUN82_18260"/>
<gene>
    <name evidence="1" type="ORF">MUN82_18260</name>
</gene>
<sequence length="118" mass="13393">MATTTLPDIRTEGDIKTLVDSFCQHLYNDEVLAPAFNAMARIHWPYHLTSMYQYWSSTLLSGRTDVNSEAIPHNLVLPVTSPHFQRWVNLFYGTVAEHFSGSKAEEAKLKMMSMASRA</sequence>
<dbReference type="InterPro" id="IPR012292">
    <property type="entry name" value="Globin/Proto"/>
</dbReference>
<dbReference type="Gene3D" id="1.10.490.10">
    <property type="entry name" value="Globins"/>
    <property type="match status" value="1"/>
</dbReference>
<name>A0A8T9SVB4_9BACT</name>
<dbReference type="GO" id="GO:0019825">
    <property type="term" value="F:oxygen binding"/>
    <property type="evidence" value="ECO:0007669"/>
    <property type="project" value="InterPro"/>
</dbReference>
<dbReference type="RefSeq" id="WP_245092733.1">
    <property type="nucleotide sequence ID" value="NZ_CP095053.1"/>
</dbReference>
<proteinExistence type="predicted"/>
<evidence type="ECO:0000313" key="2">
    <source>
        <dbReference type="Proteomes" id="UP000829925"/>
    </source>
</evidence>
<dbReference type="GO" id="GO:0020037">
    <property type="term" value="F:heme binding"/>
    <property type="evidence" value="ECO:0007669"/>
    <property type="project" value="InterPro"/>
</dbReference>
<reference evidence="1 2" key="1">
    <citation type="submission" date="2022-04" db="EMBL/GenBank/DDBJ databases">
        <title>Hymenobacter sp. isolated from the air.</title>
        <authorList>
            <person name="Won M."/>
            <person name="Lee C.-M."/>
            <person name="Woen H.-Y."/>
            <person name="Kwon S.-W."/>
        </authorList>
    </citation>
    <scope>NUCLEOTIDE SEQUENCE [LARGE SCALE GENOMIC DNA]</scope>
    <source>
        <strain evidence="2">5413 J-13</strain>
    </source>
</reference>
<dbReference type="EMBL" id="CP095053">
    <property type="protein sequence ID" value="UOR04874.1"/>
    <property type="molecule type" value="Genomic_DNA"/>
</dbReference>
<keyword evidence="2" id="KW-1185">Reference proteome</keyword>
<evidence type="ECO:0000313" key="1">
    <source>
        <dbReference type="EMBL" id="UOR04874.1"/>
    </source>
</evidence>
<dbReference type="AlphaFoldDB" id="A0A8T9SVB4"/>